<organism evidence="1 2">
    <name type="scientific">Odoribacter laneus YIT 12061</name>
    <dbReference type="NCBI Taxonomy" id="742817"/>
    <lineage>
        <taxon>Bacteria</taxon>
        <taxon>Pseudomonadati</taxon>
        <taxon>Bacteroidota</taxon>
        <taxon>Bacteroidia</taxon>
        <taxon>Bacteroidales</taxon>
        <taxon>Odoribacteraceae</taxon>
        <taxon>Odoribacter</taxon>
    </lineage>
</organism>
<dbReference type="Proteomes" id="UP000004892">
    <property type="component" value="Unassembled WGS sequence"/>
</dbReference>
<reference evidence="1 2" key="1">
    <citation type="submission" date="2012-01" db="EMBL/GenBank/DDBJ databases">
        <title>The Genome Sequence of Odoribacter laneus YIT 12061.</title>
        <authorList>
            <consortium name="The Broad Institute Genome Sequencing Platform"/>
            <person name="Earl A."/>
            <person name="Ward D."/>
            <person name="Feldgarden M."/>
            <person name="Gevers D."/>
            <person name="Morotomi M."/>
            <person name="Young S.K."/>
            <person name="Zeng Q."/>
            <person name="Gargeya S."/>
            <person name="Fitzgerald M."/>
            <person name="Haas B."/>
            <person name="Abouelleil A."/>
            <person name="Alvarado L."/>
            <person name="Arachchi H.M."/>
            <person name="Berlin A."/>
            <person name="Chapman S.B."/>
            <person name="Gearin G."/>
            <person name="Goldberg J."/>
            <person name="Griggs A."/>
            <person name="Gujja S."/>
            <person name="Hansen M."/>
            <person name="Heiman D."/>
            <person name="Howarth C."/>
            <person name="Larimer J."/>
            <person name="Lui A."/>
            <person name="MacDonald P.J.P."/>
            <person name="McCowen C."/>
            <person name="Montmayeur A."/>
            <person name="Murphy C."/>
            <person name="Neiman D."/>
            <person name="Pearson M."/>
            <person name="Priest M."/>
            <person name="Roberts A."/>
            <person name="Saif S."/>
            <person name="Shea T."/>
            <person name="Sisk P."/>
            <person name="Stolte C."/>
            <person name="Sykes S."/>
            <person name="Wortman J."/>
            <person name="Nusbaum C."/>
            <person name="Birren B."/>
        </authorList>
    </citation>
    <scope>NUCLEOTIDE SEQUENCE [LARGE SCALE GENOMIC DNA]</scope>
    <source>
        <strain evidence="1 2">YIT 12061</strain>
    </source>
</reference>
<dbReference type="RefSeq" id="WP_009137312.1">
    <property type="nucleotide sequence ID" value="NZ_JH594596.1"/>
</dbReference>
<evidence type="ECO:0000313" key="2">
    <source>
        <dbReference type="Proteomes" id="UP000004892"/>
    </source>
</evidence>
<accession>H1DID6</accession>
<evidence type="ECO:0008006" key="3">
    <source>
        <dbReference type="Google" id="ProtNLM"/>
    </source>
</evidence>
<dbReference type="Pfam" id="PF14135">
    <property type="entry name" value="DUF4302"/>
    <property type="match status" value="1"/>
</dbReference>
<dbReference type="PATRIC" id="fig|742817.3.peg.2314"/>
<comment type="caution">
    <text evidence="1">The sequence shown here is derived from an EMBL/GenBank/DDBJ whole genome shotgun (WGS) entry which is preliminary data.</text>
</comment>
<dbReference type="STRING" id="742817.HMPREF9449_02165"/>
<proteinExistence type="predicted"/>
<keyword evidence="2" id="KW-1185">Reference proteome</keyword>
<dbReference type="PROSITE" id="PS51257">
    <property type="entry name" value="PROKAR_LIPOPROTEIN"/>
    <property type="match status" value="1"/>
</dbReference>
<dbReference type="EMBL" id="ADMC01000025">
    <property type="protein sequence ID" value="EHP46548.1"/>
    <property type="molecule type" value="Genomic_DNA"/>
</dbReference>
<dbReference type="HOGENOM" id="CLU_572167_0_0_10"/>
<protein>
    <recommendedName>
        <fullName evidence="3">DUF4302 domain-containing protein</fullName>
    </recommendedName>
</protein>
<dbReference type="eggNOG" id="ENOG502Z7SV">
    <property type="taxonomic scope" value="Bacteria"/>
</dbReference>
<dbReference type="AlphaFoldDB" id="H1DID6"/>
<gene>
    <name evidence="1" type="ORF">HMPREF9449_02165</name>
</gene>
<name>H1DID6_9BACT</name>
<dbReference type="GeneID" id="98069716"/>
<sequence length="477" mass="54196">MKKYIFIILSVLLLGCDKMEDNVFSENPDDRLQKTEEEYRQTILAAPNGWFLAINTKKEGAYRFWMSFTEEGKVAMLADMDATYSGIGETSLVPSGSTWQLKALLAPSLIFETYSYLHLLADPDNNIIGGTKGEGLGSDFEFRIVSEDNGGLNLKGNFNNCLARMDPATPEQAVKASEGGLKTVLEKHADYLEAVRFPTIEVGETKYLVKPNTRKTDFAYIDKENNLVEKTVGSYLDFNSLTQEAFASDVHFFEPVELDGMTFKGLKWNGEAYQVEIEGKTYEIFDNKVPPYPLHFGYNQTFSQLYVNANTMQGTLSDSFMNELYTPAYNRLGERSRYIQEMYCKFVMDALSGKPVMEFGVTYENKSNGKTFTAKWHYPYDVNEDGTLTFTDREQTGSTNEFIYEEYIYELPDLFCGLEYSNYGDADNWSQVVKSKIIPHTFKVDWAENKTPGLSGNIGGLFRVEREELFIAGQLKQ</sequence>
<dbReference type="InterPro" id="IPR025396">
    <property type="entry name" value="DUF4302"/>
</dbReference>
<evidence type="ECO:0000313" key="1">
    <source>
        <dbReference type="EMBL" id="EHP46548.1"/>
    </source>
</evidence>